<dbReference type="EMBL" id="RJKE01000001">
    <property type="protein sequence ID" value="ROO84797.1"/>
    <property type="molecule type" value="Genomic_DNA"/>
</dbReference>
<evidence type="ECO:0000313" key="2">
    <source>
        <dbReference type="Proteomes" id="UP000272400"/>
    </source>
</evidence>
<sequence>MTGVTGTKRVEGKKRAVVDPAAFRWDPPGAEAVSAAPVCALLALTGTLVVARADGAVEAVPVAEGPGALLGRPRALRRSGPPLTALAWGFGEVLGAAGERIARIGADGVLRDGPGLGAPIGALCTRAGKVFAVAGDAVHTLDRAGEGWAVVRRTPLPFDGGHDLDIDRNGKYALVCRRPREGVVVELETGAGVGHLRPGGHAAKTTTELYGRFSPVADNVYRFSSRAHHVDKLARLARSGRSLGFRHELEQPSTWCTPVASSPDGRHVASRQSGVGVLVWDLATERQVLFAELDDADREAKYARSARRAPVAARALGDGIGITRWAALPVSDGAALAIAVAPGARYAAVGGADGSLTVVDGATRRIEHGDGRVRQAAVLTGVVPTGPAARHAFGRDGTWTGLAEDGRVTTVDLATREVRALGSLDLIGLVVLGLAVEDDVLVVTHAAGARGHDRATLAEVWNADDVLAGLPRPTYSGGVLLGHPDAGEWPRALIRYDPRTGERDGDLTLACEDGTFAAGRIVRDRRTGDVAVLGACVWHQRPRWHLFRDGSPAVHLPAFDAVVPEVFAGISRQEGSWSLHPLANPDEPLASGLTEGGLSFIYPALHVDLARGLAVGQDFTGRRLAVWRLDGSAFHLHDGLGEAWSTGYAFSDDGALWLHSHKGDSLYRAVLPSP</sequence>
<evidence type="ECO:0000313" key="1">
    <source>
        <dbReference type="EMBL" id="ROO84797.1"/>
    </source>
</evidence>
<dbReference type="SUPFAM" id="SSF82171">
    <property type="entry name" value="DPP6 N-terminal domain-like"/>
    <property type="match status" value="1"/>
</dbReference>
<accession>A0A3N1CU12</accession>
<organism evidence="1 2">
    <name type="scientific">Actinocorallia herbida</name>
    <dbReference type="NCBI Taxonomy" id="58109"/>
    <lineage>
        <taxon>Bacteria</taxon>
        <taxon>Bacillati</taxon>
        <taxon>Actinomycetota</taxon>
        <taxon>Actinomycetes</taxon>
        <taxon>Streptosporangiales</taxon>
        <taxon>Thermomonosporaceae</taxon>
        <taxon>Actinocorallia</taxon>
    </lineage>
</organism>
<dbReference type="AlphaFoldDB" id="A0A3N1CU12"/>
<dbReference type="Gene3D" id="2.130.10.10">
    <property type="entry name" value="YVTN repeat-like/Quinoprotein amine dehydrogenase"/>
    <property type="match status" value="1"/>
</dbReference>
<dbReference type="SUPFAM" id="SSF50969">
    <property type="entry name" value="YVTN repeat-like/Quinoprotein amine dehydrogenase"/>
    <property type="match status" value="1"/>
</dbReference>
<name>A0A3N1CU12_9ACTN</name>
<gene>
    <name evidence="1" type="ORF">EDD29_2326</name>
</gene>
<dbReference type="InterPro" id="IPR015943">
    <property type="entry name" value="WD40/YVTN_repeat-like_dom_sf"/>
</dbReference>
<dbReference type="InterPro" id="IPR011044">
    <property type="entry name" value="Quino_amine_DH_bsu"/>
</dbReference>
<reference evidence="1 2" key="1">
    <citation type="submission" date="2018-11" db="EMBL/GenBank/DDBJ databases">
        <title>Sequencing the genomes of 1000 actinobacteria strains.</title>
        <authorList>
            <person name="Klenk H.-P."/>
        </authorList>
    </citation>
    <scope>NUCLEOTIDE SEQUENCE [LARGE SCALE GENOMIC DNA]</scope>
    <source>
        <strain evidence="1 2">DSM 44254</strain>
    </source>
</reference>
<keyword evidence="2" id="KW-1185">Reference proteome</keyword>
<protein>
    <recommendedName>
        <fullName evidence="3">WD40 repeat protein</fullName>
    </recommendedName>
</protein>
<proteinExistence type="predicted"/>
<dbReference type="Proteomes" id="UP000272400">
    <property type="component" value="Unassembled WGS sequence"/>
</dbReference>
<evidence type="ECO:0008006" key="3">
    <source>
        <dbReference type="Google" id="ProtNLM"/>
    </source>
</evidence>
<comment type="caution">
    <text evidence="1">The sequence shown here is derived from an EMBL/GenBank/DDBJ whole genome shotgun (WGS) entry which is preliminary data.</text>
</comment>